<dbReference type="OrthoDB" id="10256524at2759"/>
<comment type="similarity">
    <text evidence="1 7">Belongs to the peptidase S8 family.</text>
</comment>
<dbReference type="InterPro" id="IPR036852">
    <property type="entry name" value="Peptidase_S8/S53_dom_sf"/>
</dbReference>
<dbReference type="EMBL" id="JAGPNK010000002">
    <property type="protein sequence ID" value="KAH7325631.1"/>
    <property type="molecule type" value="Genomic_DNA"/>
</dbReference>
<evidence type="ECO:0000259" key="10">
    <source>
        <dbReference type="Pfam" id="PF06280"/>
    </source>
</evidence>
<comment type="caution">
    <text evidence="11">The sequence shown here is derived from an EMBL/GenBank/DDBJ whole genome shotgun (WGS) entry which is preliminary data.</text>
</comment>
<feature type="domain" description="Peptidase S8/S53" evidence="9">
    <location>
        <begin position="165"/>
        <end position="447"/>
    </location>
</feature>
<sequence>MKSAWAISTAIIANLAGLDFALGKKLSQDEPQQPYQQQYIPGAYIVEFEDGQDVGAAISSLARRSNVAGLTQRFQFDSTLFKGASFNLELSPGDREGDALQRFGALPEVKNIWPVEVVPTPKLNISWTGEGLATSLLQRRQVGAGGYSPHVMTQVDKLHEEGVTGKNFRIGIVDTGIDYTHPVLGGCFGPGCLVEFGADLVGEGYDGSQPPNPDDDPFENCNGHGTHVAGIIAALENPLGFFGAAPGAKIGMYRAFSCADGTTMDALMAATVKAFEDGSDIITGSVGQSSGWADHPFAHLVSRIVAAGVPCTFAAGNEIGGTEGLFSVSSPSVGDGVLSVSSFENTYMPTYDPNTGKASEVINTQTGGYISSFTSWGPTFDLKVKPDVGAPGGNILSTLPLAMGAYGVASGTSMACPLMASIVALLMEKRGTRDPALITRLLVRTAKPGHAFDIWTGRPIPYSQLGPVPQQGAGLVQAYDAAVSTVEIDAMRLSFNDTENALREAVVTVRNDGKTSVSYVLDHLPAMTAETIWSKSIYKQSSPTLSESYAKIVLTPNELTLQPGEEAQISVSVTAPVDVDVSTLPIYSGWIFLNETAGAAAPLVLPYVGAAGAMKNATVMASSRLWLTRSDNWLRPMLANDTIFQLPAPESNPEWGKEPLEATGSVLPVGAYPLQNIWLVMGSSEVHIQIQRVKPSCSIPGPSQSDNGFGDVTLGEIDAYPWTFLRVGSWDTIWDGLMADGSWVAPGRYRIIAYALRTFGDRHNPGDWDKFVSTDFGIRYVKSG</sequence>
<accession>A0A8K0SXM2</accession>
<dbReference type="GO" id="GO:0016020">
    <property type="term" value="C:membrane"/>
    <property type="evidence" value="ECO:0007669"/>
    <property type="project" value="InterPro"/>
</dbReference>
<feature type="signal peptide" evidence="8">
    <location>
        <begin position="1"/>
        <end position="23"/>
    </location>
</feature>
<dbReference type="Pfam" id="PF06280">
    <property type="entry name" value="fn3_5"/>
    <property type="match status" value="1"/>
</dbReference>
<dbReference type="PANTHER" id="PTHR43806">
    <property type="entry name" value="PEPTIDASE S8"/>
    <property type="match status" value="1"/>
</dbReference>
<dbReference type="InterPro" id="IPR023827">
    <property type="entry name" value="Peptidase_S8_Asp-AS"/>
</dbReference>
<evidence type="ECO:0000313" key="11">
    <source>
        <dbReference type="EMBL" id="KAH7325631.1"/>
    </source>
</evidence>
<dbReference type="Pfam" id="PF00082">
    <property type="entry name" value="Peptidase_S8"/>
    <property type="match status" value="1"/>
</dbReference>
<evidence type="ECO:0000256" key="4">
    <source>
        <dbReference type="ARBA" id="ARBA00022801"/>
    </source>
</evidence>
<evidence type="ECO:0000256" key="3">
    <source>
        <dbReference type="ARBA" id="ARBA00022729"/>
    </source>
</evidence>
<keyword evidence="4 7" id="KW-0378">Hydrolase</keyword>
<dbReference type="GO" id="GO:0006508">
    <property type="term" value="P:proteolysis"/>
    <property type="evidence" value="ECO:0007669"/>
    <property type="project" value="UniProtKB-KW"/>
</dbReference>
<dbReference type="SUPFAM" id="SSF52743">
    <property type="entry name" value="Subtilisin-like"/>
    <property type="match status" value="1"/>
</dbReference>
<dbReference type="Proteomes" id="UP000813444">
    <property type="component" value="Unassembled WGS sequence"/>
</dbReference>
<proteinExistence type="inferred from homology"/>
<feature type="chain" id="PRO_5035455477" evidence="8">
    <location>
        <begin position="24"/>
        <end position="784"/>
    </location>
</feature>
<reference evidence="11" key="1">
    <citation type="journal article" date="2021" name="Nat. Commun.">
        <title>Genetic determinants of endophytism in the Arabidopsis root mycobiome.</title>
        <authorList>
            <person name="Mesny F."/>
            <person name="Miyauchi S."/>
            <person name="Thiergart T."/>
            <person name="Pickel B."/>
            <person name="Atanasova L."/>
            <person name="Karlsson M."/>
            <person name="Huettel B."/>
            <person name="Barry K.W."/>
            <person name="Haridas S."/>
            <person name="Chen C."/>
            <person name="Bauer D."/>
            <person name="Andreopoulos W."/>
            <person name="Pangilinan J."/>
            <person name="LaButti K."/>
            <person name="Riley R."/>
            <person name="Lipzen A."/>
            <person name="Clum A."/>
            <person name="Drula E."/>
            <person name="Henrissat B."/>
            <person name="Kohler A."/>
            <person name="Grigoriev I.V."/>
            <person name="Martin F.M."/>
            <person name="Hacquard S."/>
        </authorList>
    </citation>
    <scope>NUCLEOTIDE SEQUENCE</scope>
    <source>
        <strain evidence="11">MPI-CAGE-CH-0235</strain>
    </source>
</reference>
<dbReference type="GO" id="GO:0004252">
    <property type="term" value="F:serine-type endopeptidase activity"/>
    <property type="evidence" value="ECO:0007669"/>
    <property type="project" value="UniProtKB-UniRule"/>
</dbReference>
<name>A0A8K0SXM2_9HYPO</name>
<evidence type="ECO:0000256" key="5">
    <source>
        <dbReference type="ARBA" id="ARBA00022825"/>
    </source>
</evidence>
<dbReference type="InterPro" id="IPR022398">
    <property type="entry name" value="Peptidase_S8_His-AS"/>
</dbReference>
<dbReference type="PROSITE" id="PS51892">
    <property type="entry name" value="SUBTILASE"/>
    <property type="match status" value="1"/>
</dbReference>
<evidence type="ECO:0000256" key="8">
    <source>
        <dbReference type="SAM" id="SignalP"/>
    </source>
</evidence>
<evidence type="ECO:0000256" key="1">
    <source>
        <dbReference type="ARBA" id="ARBA00011073"/>
    </source>
</evidence>
<feature type="domain" description="C5a peptidase/Subtilisin-like protease SBT2-like Fn3-like" evidence="10">
    <location>
        <begin position="494"/>
        <end position="608"/>
    </location>
</feature>
<dbReference type="CDD" id="cd07489">
    <property type="entry name" value="Peptidases_S8_5"/>
    <property type="match status" value="1"/>
</dbReference>
<organism evidence="11 12">
    <name type="scientific">Stachybotrys elegans</name>
    <dbReference type="NCBI Taxonomy" id="80388"/>
    <lineage>
        <taxon>Eukaryota</taxon>
        <taxon>Fungi</taxon>
        <taxon>Dikarya</taxon>
        <taxon>Ascomycota</taxon>
        <taxon>Pezizomycotina</taxon>
        <taxon>Sordariomycetes</taxon>
        <taxon>Hypocreomycetidae</taxon>
        <taxon>Hypocreales</taxon>
        <taxon>Stachybotryaceae</taxon>
        <taxon>Stachybotrys</taxon>
    </lineage>
</organism>
<feature type="active site" description="Charge relay system" evidence="6 7">
    <location>
        <position position="224"/>
    </location>
</feature>
<feature type="active site" description="Charge relay system" evidence="6 7">
    <location>
        <position position="413"/>
    </location>
</feature>
<evidence type="ECO:0000256" key="6">
    <source>
        <dbReference type="PIRSR" id="PIRSR615500-1"/>
    </source>
</evidence>
<protein>
    <submittedName>
        <fullName evidence="11">Subtilase</fullName>
    </submittedName>
</protein>
<dbReference type="PROSITE" id="PS00136">
    <property type="entry name" value="SUBTILASE_ASP"/>
    <property type="match status" value="1"/>
</dbReference>
<keyword evidence="3 8" id="KW-0732">Signal</keyword>
<dbReference type="InterPro" id="IPR050131">
    <property type="entry name" value="Peptidase_S8_subtilisin-like"/>
</dbReference>
<dbReference type="PRINTS" id="PR00723">
    <property type="entry name" value="SUBTILISIN"/>
</dbReference>
<dbReference type="InterPro" id="IPR034187">
    <property type="entry name" value="Peptidases_S8_5"/>
</dbReference>
<evidence type="ECO:0000256" key="7">
    <source>
        <dbReference type="PROSITE-ProRule" id="PRU01240"/>
    </source>
</evidence>
<keyword evidence="12" id="KW-1185">Reference proteome</keyword>
<feature type="active site" description="Charge relay system" evidence="6 7">
    <location>
        <position position="174"/>
    </location>
</feature>
<evidence type="ECO:0000313" key="12">
    <source>
        <dbReference type="Proteomes" id="UP000813444"/>
    </source>
</evidence>
<dbReference type="InterPro" id="IPR000209">
    <property type="entry name" value="Peptidase_S8/S53_dom"/>
</dbReference>
<dbReference type="AlphaFoldDB" id="A0A8K0SXM2"/>
<evidence type="ECO:0000259" key="9">
    <source>
        <dbReference type="Pfam" id="PF00082"/>
    </source>
</evidence>
<dbReference type="InterPro" id="IPR010435">
    <property type="entry name" value="C5a/SBT2-like_Fn3"/>
</dbReference>
<evidence type="ECO:0000256" key="2">
    <source>
        <dbReference type="ARBA" id="ARBA00022670"/>
    </source>
</evidence>
<gene>
    <name evidence="11" type="ORF">B0I35DRAFT_386700</name>
</gene>
<dbReference type="Gene3D" id="3.40.50.200">
    <property type="entry name" value="Peptidase S8/S53 domain"/>
    <property type="match status" value="1"/>
</dbReference>
<dbReference type="InterPro" id="IPR015500">
    <property type="entry name" value="Peptidase_S8_subtilisin-rel"/>
</dbReference>
<dbReference type="PROSITE" id="PS00137">
    <property type="entry name" value="SUBTILASE_HIS"/>
    <property type="match status" value="1"/>
</dbReference>
<keyword evidence="5 7" id="KW-0720">Serine protease</keyword>
<keyword evidence="2 7" id="KW-0645">Protease</keyword>
<dbReference type="PANTHER" id="PTHR43806:SF66">
    <property type="entry name" value="SERIN ENDOPEPTIDASE"/>
    <property type="match status" value="1"/>
</dbReference>